<evidence type="ECO:0000313" key="3">
    <source>
        <dbReference type="Proteomes" id="UP000030746"/>
    </source>
</evidence>
<sequence>MARCYHDEQEFKSDVDIEVAREGDILQEGQDLDQFKCHKNPGHSGFIPFKDLTLEDLPEEVRSIETLESVKTRGKYVARLVVDKIRNGRWVKEAGTGYVHSDGKEFCIQTNNHIVKTDEEVKNCTVQFFYDSHDESNVLTCRGVELVYTCPFRDLSYFLFDPVPDFVYQLDVIDPLLSSSSIIIMYSNNNIEQYRTELYFKSPKLVYYTSENLNNPQIEMVFITLDDNTISYLKSSYFKFQSIPSNIQELTRIEIHIDEDDGNSRVIPGDVVKFSNDYVVNISESIFQDEVKKCRLVWNGEVIAQGTRLYFQQVKSREFFSDMDDDDLEETVQQASPNIWLFDFYPLPKVIEQYNETVNNNTSTCDTLCCIGHPHGGIKMVTFGRFIGRSPERFDFHGRRITQPGTDCQCKEVSCVKYSCKTCPGSSGSPVFIPERKYNTISNISHFMGERVKALLPNGTSTNGHLPSTIACQLQLIESEAIDDERNTCINILRDTVIYDSALNAIAKCRLEPSLPLKQTDIGDDEYPLDESVRDPDWGPTSSAEDDKQAHFITKPN</sequence>
<keyword evidence="3" id="KW-1185">Reference proteome</keyword>
<dbReference type="Proteomes" id="UP000030746">
    <property type="component" value="Unassembled WGS sequence"/>
</dbReference>
<dbReference type="CTD" id="20236152"/>
<organism evidence="2 3">
    <name type="scientific">Lottia gigantea</name>
    <name type="common">Giant owl limpet</name>
    <dbReference type="NCBI Taxonomy" id="225164"/>
    <lineage>
        <taxon>Eukaryota</taxon>
        <taxon>Metazoa</taxon>
        <taxon>Spiralia</taxon>
        <taxon>Lophotrochozoa</taxon>
        <taxon>Mollusca</taxon>
        <taxon>Gastropoda</taxon>
        <taxon>Patellogastropoda</taxon>
        <taxon>Lottioidea</taxon>
        <taxon>Lottiidae</taxon>
        <taxon>Lottia</taxon>
    </lineage>
</organism>
<name>V4A456_LOTGI</name>
<feature type="region of interest" description="Disordered" evidence="1">
    <location>
        <begin position="519"/>
        <end position="557"/>
    </location>
</feature>
<dbReference type="HOGENOM" id="CLU_045891_0_0_1"/>
<dbReference type="KEGG" id="lgi:LOTGIDRAFT_153911"/>
<evidence type="ECO:0000313" key="2">
    <source>
        <dbReference type="EMBL" id="ESO91467.1"/>
    </source>
</evidence>
<protein>
    <recommendedName>
        <fullName evidence="4">Serine protease</fullName>
    </recommendedName>
</protein>
<gene>
    <name evidence="2" type="ORF">LOTGIDRAFT_153911</name>
</gene>
<reference evidence="2 3" key="1">
    <citation type="journal article" date="2013" name="Nature">
        <title>Insights into bilaterian evolution from three spiralian genomes.</title>
        <authorList>
            <person name="Simakov O."/>
            <person name="Marletaz F."/>
            <person name="Cho S.J."/>
            <person name="Edsinger-Gonzales E."/>
            <person name="Havlak P."/>
            <person name="Hellsten U."/>
            <person name="Kuo D.H."/>
            <person name="Larsson T."/>
            <person name="Lv J."/>
            <person name="Arendt D."/>
            <person name="Savage R."/>
            <person name="Osoegawa K."/>
            <person name="de Jong P."/>
            <person name="Grimwood J."/>
            <person name="Chapman J.A."/>
            <person name="Shapiro H."/>
            <person name="Aerts A."/>
            <person name="Otillar R.P."/>
            <person name="Terry A.Y."/>
            <person name="Boore J.L."/>
            <person name="Grigoriev I.V."/>
            <person name="Lindberg D.R."/>
            <person name="Seaver E.C."/>
            <person name="Weisblat D.A."/>
            <person name="Putnam N.H."/>
            <person name="Rokhsar D.S."/>
        </authorList>
    </citation>
    <scope>NUCLEOTIDE SEQUENCE [LARGE SCALE GENOMIC DNA]</scope>
</reference>
<dbReference type="InterPro" id="IPR009003">
    <property type="entry name" value="Peptidase_S1_PA"/>
</dbReference>
<dbReference type="EMBL" id="KB202283">
    <property type="protein sequence ID" value="ESO91467.1"/>
    <property type="molecule type" value="Genomic_DNA"/>
</dbReference>
<dbReference type="SUPFAM" id="SSF50494">
    <property type="entry name" value="Trypsin-like serine proteases"/>
    <property type="match status" value="1"/>
</dbReference>
<evidence type="ECO:0000256" key="1">
    <source>
        <dbReference type="SAM" id="MobiDB-lite"/>
    </source>
</evidence>
<dbReference type="GeneID" id="20236152"/>
<evidence type="ECO:0008006" key="4">
    <source>
        <dbReference type="Google" id="ProtNLM"/>
    </source>
</evidence>
<proteinExistence type="predicted"/>
<dbReference type="AlphaFoldDB" id="V4A456"/>
<accession>V4A456</accession>
<dbReference type="RefSeq" id="XP_009058155.1">
    <property type="nucleotide sequence ID" value="XM_009059907.1"/>
</dbReference>